<dbReference type="InterPro" id="IPR008969">
    <property type="entry name" value="CarboxyPept-like_regulatory"/>
</dbReference>
<dbReference type="Pfam" id="PF07715">
    <property type="entry name" value="Plug"/>
    <property type="match status" value="1"/>
</dbReference>
<organism evidence="10 11">
    <name type="scientific">Porphyromonas somerae</name>
    <dbReference type="NCBI Taxonomy" id="322095"/>
    <lineage>
        <taxon>Bacteria</taxon>
        <taxon>Pseudomonadati</taxon>
        <taxon>Bacteroidota</taxon>
        <taxon>Bacteroidia</taxon>
        <taxon>Bacteroidales</taxon>
        <taxon>Porphyromonadaceae</taxon>
        <taxon>Porphyromonas</taxon>
    </lineage>
</organism>
<evidence type="ECO:0000256" key="5">
    <source>
        <dbReference type="ARBA" id="ARBA00023136"/>
    </source>
</evidence>
<dbReference type="InterPro" id="IPR037066">
    <property type="entry name" value="Plug_dom_sf"/>
</dbReference>
<keyword evidence="5 7" id="KW-0472">Membrane</keyword>
<feature type="domain" description="TonB-dependent receptor plug" evidence="9">
    <location>
        <begin position="131"/>
        <end position="240"/>
    </location>
</feature>
<dbReference type="InterPro" id="IPR023997">
    <property type="entry name" value="TonB-dep_OMP_SusC/RagA_CS"/>
</dbReference>
<dbReference type="Gene3D" id="2.60.40.1120">
    <property type="entry name" value="Carboxypeptidase-like, regulatory domain"/>
    <property type="match status" value="1"/>
</dbReference>
<evidence type="ECO:0000256" key="1">
    <source>
        <dbReference type="ARBA" id="ARBA00004571"/>
    </source>
</evidence>
<dbReference type="Gene3D" id="2.40.170.20">
    <property type="entry name" value="TonB-dependent receptor, beta-barrel domain"/>
    <property type="match status" value="1"/>
</dbReference>
<comment type="subcellular location">
    <subcellularLocation>
        <location evidence="1 7">Cell outer membrane</location>
        <topology evidence="1 7">Multi-pass membrane protein</topology>
    </subcellularLocation>
</comment>
<evidence type="ECO:0000256" key="2">
    <source>
        <dbReference type="ARBA" id="ARBA00022448"/>
    </source>
</evidence>
<reference evidence="11" key="1">
    <citation type="submission" date="2016-01" db="EMBL/GenBank/DDBJ databases">
        <authorList>
            <person name="Mitreva M."/>
            <person name="Pepin K.H."/>
            <person name="Mihindukulasuriya K.A."/>
            <person name="Fulton R."/>
            <person name="Fronick C."/>
            <person name="O'Laughlin M."/>
            <person name="Miner T."/>
            <person name="Herter B."/>
            <person name="Rosa B.A."/>
            <person name="Cordes M."/>
            <person name="Tomlinson C."/>
            <person name="Wollam A."/>
            <person name="Palsikar V.B."/>
            <person name="Mardis E.R."/>
            <person name="Wilson R.K."/>
        </authorList>
    </citation>
    <scope>NUCLEOTIDE SEQUENCE [LARGE SCALE GENOMIC DNA]</scope>
    <source>
        <strain evidence="11">KA00683</strain>
    </source>
</reference>
<dbReference type="InterPro" id="IPR036942">
    <property type="entry name" value="Beta-barrel_TonB_sf"/>
</dbReference>
<comment type="similarity">
    <text evidence="7">Belongs to the TonB-dependent receptor family.</text>
</comment>
<dbReference type="SUPFAM" id="SSF49464">
    <property type="entry name" value="Carboxypeptidase regulatory domain-like"/>
    <property type="match status" value="1"/>
</dbReference>
<comment type="caution">
    <text evidence="10">The sequence shown here is derived from an EMBL/GenBank/DDBJ whole genome shotgun (WGS) entry which is preliminary data.</text>
</comment>
<evidence type="ECO:0000256" key="6">
    <source>
        <dbReference type="ARBA" id="ARBA00023237"/>
    </source>
</evidence>
<keyword evidence="4 7" id="KW-0812">Transmembrane</keyword>
<keyword evidence="11" id="KW-1185">Reference proteome</keyword>
<keyword evidence="3 7" id="KW-1134">Transmembrane beta strand</keyword>
<evidence type="ECO:0000256" key="7">
    <source>
        <dbReference type="PROSITE-ProRule" id="PRU01360"/>
    </source>
</evidence>
<dbReference type="EMBL" id="LSDK01000050">
    <property type="protein sequence ID" value="KXB77004.1"/>
    <property type="molecule type" value="Genomic_DNA"/>
</dbReference>
<proteinExistence type="inferred from homology"/>
<dbReference type="Proteomes" id="UP000070224">
    <property type="component" value="Unassembled WGS sequence"/>
</dbReference>
<accession>A0A134BAQ6</accession>
<keyword evidence="10" id="KW-0675">Receptor</keyword>
<feature type="signal peptide" evidence="8">
    <location>
        <begin position="1"/>
        <end position="20"/>
    </location>
</feature>
<keyword evidence="2 7" id="KW-0813">Transport</keyword>
<evidence type="ECO:0000256" key="4">
    <source>
        <dbReference type="ARBA" id="ARBA00022692"/>
    </source>
</evidence>
<dbReference type="PATRIC" id="fig|322095.3.peg.653"/>
<dbReference type="Pfam" id="PF13715">
    <property type="entry name" value="CarbopepD_reg_2"/>
    <property type="match status" value="1"/>
</dbReference>
<dbReference type="SUPFAM" id="SSF56935">
    <property type="entry name" value="Porins"/>
    <property type="match status" value="1"/>
</dbReference>
<evidence type="ECO:0000313" key="10">
    <source>
        <dbReference type="EMBL" id="KXB77004.1"/>
    </source>
</evidence>
<dbReference type="AlphaFoldDB" id="A0A134BAQ6"/>
<gene>
    <name evidence="10" type="ORF">HMPREF3185_00660</name>
</gene>
<sequence>MRKSTLLLLTLLLGFLPALAQQVVTGTVVTAPDNEAAIGASIIVKEHSKVGTTVGLDGSFKITVPAGSKTLRISYIGYLTQEVPIKDKMKITLEPSEKTLDKVVVTGLTKVDKRLFTGASAKLGGDKAKLDGVPDAARALEGRAAGVSVQNVSGTFGTAPKIRVRGATSIYGSSKPLWVVDGVIMEDVSNVGADDLASGNPETLISSAIAGLNADDIESFQVLKDGSATSIYGARAMAGVIVVTTKKGKQGQANFNYTGEFTSRLIPSYRDFDILNSQQQMSIYRELRDKGWLNFAEVLNGSDYGIYGKMYELINTYNPKTRTFLLDNTTKAENAYLQQAERRNTNWFKELFSPSIMQTHSVSMSGGTSKSNYYASASALIDPGWYKQSQVKRYTANLNVTHHLLKSLSLNVIGGASYRNQRAPGTLGQDVDVVGGEVKRDFDINPYSYATNTSRVLDPREYYTANYAPFNIFNELENNYIDLDVLDAKFQAELRFKPIRGLELTLLGAFKHTAASQQHNVRDNSNQALAYRAMPNSVIRESNKYLYRDPDHPYDLPSTVLPNGGFMHKGENRMSNYDFRATANYNRTFGVHTLNLFGGLETTNIQRNRTAFTGWGLQYAAGETPFYPYQYFKKQVEDGNSYYNLNNTNYRTVAFYSNATYSYKGRYVVNGTYRYEGSNQLGRSSNARWMSTWNVSGAWNMHEEDFFQKLKPLSHLTLRLSYSLTGTPPDPSYSSSTTILKSYIPFRLFAEDQEPGIGIEQLGNADLTYEKKNELNAGFDAGLFEDRLSLSFDAYTRRNFDEMGPMITQGIGGTIIRPANVAEMMSSGLELSITSQNIKTKDFNWTTSFIYSYTHSEITKLYNQGRMIDLVSGNGFAKKGYPARALFSIPFVGLNNQGLPQLINEKGEVTTDNINFQERNHTEYLKYEGPTDPTHTGSLGNTLSYKGLHLNVFLTYAFGNVVRLDPKFKAYYGDMASMTHAFINRWQAAGEEARTDIPTILSRRQYATNNNLRYAYNGYNYSTARIAKGDFIRLKEISLAYDLPTSLIKRTPLRSASVKVQATNLFLLYADKKLNGQDPEFFNIGGVASPTPRQFTLTLKLGL</sequence>
<dbReference type="OrthoDB" id="9768177at2"/>
<feature type="chain" id="PRO_5007462514" evidence="8">
    <location>
        <begin position="21"/>
        <end position="1103"/>
    </location>
</feature>
<evidence type="ECO:0000256" key="3">
    <source>
        <dbReference type="ARBA" id="ARBA00022452"/>
    </source>
</evidence>
<dbReference type="InterPro" id="IPR023996">
    <property type="entry name" value="TonB-dep_OMP_SusC/RagA"/>
</dbReference>
<protein>
    <submittedName>
        <fullName evidence="10">TonB-dependent receptor plug domain protein</fullName>
    </submittedName>
</protein>
<dbReference type="InterPro" id="IPR039426">
    <property type="entry name" value="TonB-dep_rcpt-like"/>
</dbReference>
<dbReference type="InterPro" id="IPR012910">
    <property type="entry name" value="Plug_dom"/>
</dbReference>
<dbReference type="PROSITE" id="PS52016">
    <property type="entry name" value="TONB_DEPENDENT_REC_3"/>
    <property type="match status" value="1"/>
</dbReference>
<dbReference type="Gene3D" id="2.170.130.10">
    <property type="entry name" value="TonB-dependent receptor, plug domain"/>
    <property type="match status" value="1"/>
</dbReference>
<dbReference type="GO" id="GO:0009279">
    <property type="term" value="C:cell outer membrane"/>
    <property type="evidence" value="ECO:0007669"/>
    <property type="project" value="UniProtKB-SubCell"/>
</dbReference>
<keyword evidence="8" id="KW-0732">Signal</keyword>
<dbReference type="RefSeq" id="WP_060935108.1">
    <property type="nucleotide sequence ID" value="NZ_KQ960432.1"/>
</dbReference>
<evidence type="ECO:0000259" key="9">
    <source>
        <dbReference type="Pfam" id="PF07715"/>
    </source>
</evidence>
<evidence type="ECO:0000256" key="8">
    <source>
        <dbReference type="SAM" id="SignalP"/>
    </source>
</evidence>
<dbReference type="STRING" id="322095.HMPREF3185_00660"/>
<keyword evidence="6 7" id="KW-0998">Cell outer membrane</keyword>
<dbReference type="NCBIfam" id="TIGR04057">
    <property type="entry name" value="SusC_RagA_signa"/>
    <property type="match status" value="1"/>
</dbReference>
<dbReference type="NCBIfam" id="TIGR04056">
    <property type="entry name" value="OMP_RagA_SusC"/>
    <property type="match status" value="1"/>
</dbReference>
<evidence type="ECO:0000313" key="11">
    <source>
        <dbReference type="Proteomes" id="UP000070224"/>
    </source>
</evidence>
<name>A0A134BAQ6_9PORP</name>